<proteinExistence type="predicted"/>
<dbReference type="RefSeq" id="XP_005712001.1">
    <property type="nucleotide sequence ID" value="XM_005711944.1"/>
</dbReference>
<evidence type="ECO:0000256" key="6">
    <source>
        <dbReference type="PROSITE-ProRule" id="PRU10141"/>
    </source>
</evidence>
<dbReference type="FunFam" id="3.30.200.20:FF:000315">
    <property type="entry name" value="Calcium-dependent protein kinase 3"/>
    <property type="match status" value="1"/>
</dbReference>
<organism evidence="10 11">
    <name type="scientific">Chondrus crispus</name>
    <name type="common">Carrageen Irish moss</name>
    <name type="synonym">Polymorpha crispa</name>
    <dbReference type="NCBI Taxonomy" id="2769"/>
    <lineage>
        <taxon>Eukaryota</taxon>
        <taxon>Rhodophyta</taxon>
        <taxon>Florideophyceae</taxon>
        <taxon>Rhodymeniophycidae</taxon>
        <taxon>Gigartinales</taxon>
        <taxon>Gigartinaceae</taxon>
        <taxon>Chondrus</taxon>
    </lineage>
</organism>
<feature type="compositionally biased region" description="Basic and acidic residues" evidence="7">
    <location>
        <begin position="589"/>
        <end position="598"/>
    </location>
</feature>
<dbReference type="EMBL" id="HG001477">
    <property type="protein sequence ID" value="CDF32336.1"/>
    <property type="molecule type" value="Genomic_DNA"/>
</dbReference>
<dbReference type="InterPro" id="IPR008271">
    <property type="entry name" value="Ser/Thr_kinase_AS"/>
</dbReference>
<keyword evidence="1 10" id="KW-0723">Serine/threonine-protein kinase</keyword>
<dbReference type="STRING" id="2769.R7Q4N5"/>
<feature type="region of interest" description="Disordered" evidence="7">
    <location>
        <begin position="585"/>
        <end position="724"/>
    </location>
</feature>
<evidence type="ECO:0000256" key="1">
    <source>
        <dbReference type="ARBA" id="ARBA00022527"/>
    </source>
</evidence>
<evidence type="ECO:0000256" key="4">
    <source>
        <dbReference type="ARBA" id="ARBA00022777"/>
    </source>
</evidence>
<dbReference type="AlphaFoldDB" id="R7Q4N5"/>
<dbReference type="GO" id="GO:0004674">
    <property type="term" value="F:protein serine/threonine kinase activity"/>
    <property type="evidence" value="ECO:0007669"/>
    <property type="project" value="UniProtKB-KW"/>
</dbReference>
<dbReference type="InterPro" id="IPR017441">
    <property type="entry name" value="Protein_kinase_ATP_BS"/>
</dbReference>
<evidence type="ECO:0000259" key="9">
    <source>
        <dbReference type="PROSITE" id="PS50011"/>
    </source>
</evidence>
<feature type="region of interest" description="Disordered" evidence="7">
    <location>
        <begin position="759"/>
        <end position="782"/>
    </location>
</feature>
<feature type="domain" description="PH" evidence="8">
    <location>
        <begin position="58"/>
        <end position="153"/>
    </location>
</feature>
<dbReference type="Pfam" id="PF00069">
    <property type="entry name" value="Pkinase"/>
    <property type="match status" value="1"/>
</dbReference>
<dbReference type="Gene3D" id="1.10.510.10">
    <property type="entry name" value="Transferase(Phosphotransferase) domain 1"/>
    <property type="match status" value="1"/>
</dbReference>
<evidence type="ECO:0000313" key="10">
    <source>
        <dbReference type="EMBL" id="CDF32336.1"/>
    </source>
</evidence>
<dbReference type="PROSITE" id="PS00107">
    <property type="entry name" value="PROTEIN_KINASE_ATP"/>
    <property type="match status" value="1"/>
</dbReference>
<dbReference type="SMART" id="SM00220">
    <property type="entry name" value="S_TKc"/>
    <property type="match status" value="1"/>
</dbReference>
<dbReference type="Proteomes" id="UP000012073">
    <property type="component" value="Unassembled WGS sequence"/>
</dbReference>
<dbReference type="InterPro" id="IPR011009">
    <property type="entry name" value="Kinase-like_dom_sf"/>
</dbReference>
<dbReference type="FunFam" id="1.10.510.10:FF:000571">
    <property type="entry name" value="Maternal embryonic leucine zipper kinase"/>
    <property type="match status" value="1"/>
</dbReference>
<dbReference type="PROSITE" id="PS50003">
    <property type="entry name" value="PH_DOMAIN"/>
    <property type="match status" value="1"/>
</dbReference>
<keyword evidence="11" id="KW-1185">Reference proteome</keyword>
<evidence type="ECO:0000256" key="7">
    <source>
        <dbReference type="SAM" id="MobiDB-lite"/>
    </source>
</evidence>
<accession>R7Q4N5</accession>
<evidence type="ECO:0000256" key="3">
    <source>
        <dbReference type="ARBA" id="ARBA00022741"/>
    </source>
</evidence>
<dbReference type="GO" id="GO:0005524">
    <property type="term" value="F:ATP binding"/>
    <property type="evidence" value="ECO:0007669"/>
    <property type="project" value="UniProtKB-UniRule"/>
</dbReference>
<evidence type="ECO:0000259" key="8">
    <source>
        <dbReference type="PROSITE" id="PS50003"/>
    </source>
</evidence>
<dbReference type="InterPro" id="IPR000719">
    <property type="entry name" value="Prot_kinase_dom"/>
</dbReference>
<sequence length="897" mass="98276">MTQPHVSVSQNRRSAVRRDASPIPSVRAKRITNLAAMASNVMLPRDKTHLHTVRYVAQIDLDGWMLRRTKVGAKTNFFVVLEGTTLKIFKDKSAPQRYSVSVRELPPHVDLERCELHVKFPGPTRGKERVLRLIIPTQKDAHKWKHALESAVNSEITDFYTLGKTLGSGAYGEVVEAWDNRTKDKRAIKIVQRGNNMKGREHVECEIQVMKTIAHDNIVQTYQIFDLKRTIYIVMEYVPGGDLFDFVAQHNCLTESHASQCVRSIFQAVEYLHRHGIVHRDLKPENILCANESWPLKVKVTDFGFANFMDPNSDPGNTMRTQVGTAYFMAPEIVKNMGHGPAVDLWACGVILYTILTGRLPFPGKNTREYFDNVRDRAPLFPAILWKGISADAMSLVKGLLNKDPNKRLTSLAALQHRYISSDKTPYADNAIRRDRSNLHSSRRKLYKARKVIIAVAMANKFRATIPQVVDKVGDGTKKVAVGIEKGIKKTSEGIGEGAKKTAEGVKKVGDGIGEGTKKIAGGVGTGVKKAVDGVETGAKKVGEGTKKVAGGIETGIKKTAGGIETGFKKTAGGIETGFKKTAGGIETGFKKTGEGMKKTSGGIKRSVEKVKFDRERSRGGETGRRQADAGGSQTGSGRDSVRDGRRRPLFRRRDQNTSISSAVSEQEPPGNEDTFLDSLGTQKPSPESHPAVHVSVPPREPPPVSARRRSESETSSADYYSANDHYSDIEAEWTHGNDEDNKGLDFRVASAVTSKVLSTPREPMDVDSNVPNGYPDVDRKPLPIVSNSILKQISDASSSSTGSSRPKLPPLDGLTMGLSDECMAGSSRDALNVPRMDEVEKKRPWDETLEVSPDAVSSISDTVPIHEADALRKAAALFLASMPSNGMMLGAEHMTH</sequence>
<feature type="compositionally biased region" description="Basic and acidic residues" evidence="7">
    <location>
        <begin position="606"/>
        <end position="628"/>
    </location>
</feature>
<feature type="binding site" evidence="6">
    <location>
        <position position="189"/>
    </location>
    <ligand>
        <name>ATP</name>
        <dbReference type="ChEBI" id="CHEBI:30616"/>
    </ligand>
</feature>
<evidence type="ECO:0000256" key="2">
    <source>
        <dbReference type="ARBA" id="ARBA00022679"/>
    </source>
</evidence>
<evidence type="ECO:0000256" key="5">
    <source>
        <dbReference type="ARBA" id="ARBA00022840"/>
    </source>
</evidence>
<dbReference type="Gene3D" id="1.20.120.20">
    <property type="entry name" value="Apolipoprotein"/>
    <property type="match status" value="1"/>
</dbReference>
<dbReference type="KEGG" id="ccp:CHC_T00008925001"/>
<dbReference type="InterPro" id="IPR001849">
    <property type="entry name" value="PH_domain"/>
</dbReference>
<dbReference type="PROSITE" id="PS50011">
    <property type="entry name" value="PROTEIN_KINASE_DOM"/>
    <property type="match status" value="1"/>
</dbReference>
<feature type="domain" description="Protein kinase" evidence="9">
    <location>
        <begin position="160"/>
        <end position="420"/>
    </location>
</feature>
<dbReference type="PROSITE" id="PS00108">
    <property type="entry name" value="PROTEIN_KINASE_ST"/>
    <property type="match status" value="1"/>
</dbReference>
<dbReference type="OMA" id="YSANDHY"/>
<dbReference type="CDD" id="cd05117">
    <property type="entry name" value="STKc_CAMK"/>
    <property type="match status" value="1"/>
</dbReference>
<feature type="compositionally biased region" description="Polar residues" evidence="7">
    <location>
        <begin position="1"/>
        <end position="13"/>
    </location>
</feature>
<reference evidence="11" key="1">
    <citation type="journal article" date="2013" name="Proc. Natl. Acad. Sci. U.S.A.">
        <title>Genome structure and metabolic features in the red seaweed Chondrus crispus shed light on evolution of the Archaeplastida.</title>
        <authorList>
            <person name="Collen J."/>
            <person name="Porcel B."/>
            <person name="Carre W."/>
            <person name="Ball S.G."/>
            <person name="Chaparro C."/>
            <person name="Tonon T."/>
            <person name="Barbeyron T."/>
            <person name="Michel G."/>
            <person name="Noel B."/>
            <person name="Valentin K."/>
            <person name="Elias M."/>
            <person name="Artiguenave F."/>
            <person name="Arun A."/>
            <person name="Aury J.M."/>
            <person name="Barbosa-Neto J.F."/>
            <person name="Bothwell J.H."/>
            <person name="Bouget F.Y."/>
            <person name="Brillet L."/>
            <person name="Cabello-Hurtado F."/>
            <person name="Capella-Gutierrez S."/>
            <person name="Charrier B."/>
            <person name="Cladiere L."/>
            <person name="Cock J.M."/>
            <person name="Coelho S.M."/>
            <person name="Colleoni C."/>
            <person name="Czjzek M."/>
            <person name="Da Silva C."/>
            <person name="Delage L."/>
            <person name="Denoeud F."/>
            <person name="Deschamps P."/>
            <person name="Dittami S.M."/>
            <person name="Gabaldon T."/>
            <person name="Gachon C.M."/>
            <person name="Groisillier A."/>
            <person name="Herve C."/>
            <person name="Jabbari K."/>
            <person name="Katinka M."/>
            <person name="Kloareg B."/>
            <person name="Kowalczyk N."/>
            <person name="Labadie K."/>
            <person name="Leblanc C."/>
            <person name="Lopez P.J."/>
            <person name="McLachlan D.H."/>
            <person name="Meslet-Cladiere L."/>
            <person name="Moustafa A."/>
            <person name="Nehr Z."/>
            <person name="Nyvall Collen P."/>
            <person name="Panaud O."/>
            <person name="Partensky F."/>
            <person name="Poulain J."/>
            <person name="Rensing S.A."/>
            <person name="Rousvoal S."/>
            <person name="Samson G."/>
            <person name="Symeonidi A."/>
            <person name="Weissenbach J."/>
            <person name="Zambounis A."/>
            <person name="Wincker P."/>
            <person name="Boyen C."/>
        </authorList>
    </citation>
    <scope>NUCLEOTIDE SEQUENCE [LARGE SCALE GENOMIC DNA]</scope>
    <source>
        <strain evidence="11">cv. Stackhouse</strain>
    </source>
</reference>
<dbReference type="SUPFAM" id="SSF50729">
    <property type="entry name" value="PH domain-like"/>
    <property type="match status" value="1"/>
</dbReference>
<dbReference type="OrthoDB" id="40902at2759"/>
<name>R7Q4N5_CHOCR</name>
<feature type="region of interest" description="Disordered" evidence="7">
    <location>
        <begin position="1"/>
        <end position="22"/>
    </location>
</feature>
<dbReference type="Gramene" id="CDF32336">
    <property type="protein sequence ID" value="CDF32336"/>
    <property type="gene ID" value="CHC_T00008925001"/>
</dbReference>
<protein>
    <submittedName>
        <fullName evidence="10">Serine/threonine protein kinase</fullName>
    </submittedName>
</protein>
<dbReference type="GeneID" id="17319716"/>
<dbReference type="SUPFAM" id="SSF56112">
    <property type="entry name" value="Protein kinase-like (PK-like)"/>
    <property type="match status" value="1"/>
</dbReference>
<keyword evidence="2" id="KW-0808">Transferase</keyword>
<keyword evidence="3 6" id="KW-0547">Nucleotide-binding</keyword>
<keyword evidence="5 6" id="KW-0067">ATP-binding</keyword>
<evidence type="ECO:0000313" key="11">
    <source>
        <dbReference type="Proteomes" id="UP000012073"/>
    </source>
</evidence>
<dbReference type="PANTHER" id="PTHR24347">
    <property type="entry name" value="SERINE/THREONINE-PROTEIN KINASE"/>
    <property type="match status" value="1"/>
</dbReference>
<gene>
    <name evidence="10" type="ORF">CHC_T00008925001</name>
</gene>
<keyword evidence="4 10" id="KW-0418">Kinase</keyword>